<accession>A0AAW0A2V1</accession>
<evidence type="ECO:0008006" key="4">
    <source>
        <dbReference type="Google" id="ProtNLM"/>
    </source>
</evidence>
<reference evidence="2 3" key="1">
    <citation type="journal article" date="2024" name="J Genomics">
        <title>Draft genome sequencing and assembly of Favolaschia claudopus CIRM-BRFM 2984 isolated from oak limbs.</title>
        <authorList>
            <person name="Navarro D."/>
            <person name="Drula E."/>
            <person name="Chaduli D."/>
            <person name="Cazenave R."/>
            <person name="Ahrendt S."/>
            <person name="Wang J."/>
            <person name="Lipzen A."/>
            <person name="Daum C."/>
            <person name="Barry K."/>
            <person name="Grigoriev I.V."/>
            <person name="Favel A."/>
            <person name="Rosso M.N."/>
            <person name="Martin F."/>
        </authorList>
    </citation>
    <scope>NUCLEOTIDE SEQUENCE [LARGE SCALE GENOMIC DNA]</scope>
    <source>
        <strain evidence="2 3">CIRM-BRFM 2984</strain>
    </source>
</reference>
<name>A0AAW0A2V1_9AGAR</name>
<evidence type="ECO:0000256" key="1">
    <source>
        <dbReference type="SAM" id="MobiDB-lite"/>
    </source>
</evidence>
<dbReference type="AlphaFoldDB" id="A0AAW0A2V1"/>
<protein>
    <recommendedName>
        <fullName evidence="4">Zn(2)-C6 fungal-type domain-containing protein</fullName>
    </recommendedName>
</protein>
<feature type="compositionally biased region" description="Basic and acidic residues" evidence="1">
    <location>
        <begin position="579"/>
        <end position="588"/>
    </location>
</feature>
<keyword evidence="3" id="KW-1185">Reference proteome</keyword>
<feature type="compositionally biased region" description="Pro residues" evidence="1">
    <location>
        <begin position="14"/>
        <end position="58"/>
    </location>
</feature>
<dbReference type="EMBL" id="JAWWNJ010000089">
    <property type="protein sequence ID" value="KAK7000295.1"/>
    <property type="molecule type" value="Genomic_DNA"/>
</dbReference>
<dbReference type="Proteomes" id="UP001362999">
    <property type="component" value="Unassembled WGS sequence"/>
</dbReference>
<gene>
    <name evidence="2" type="ORF">R3P38DRAFT_3219193</name>
</gene>
<sequence>MPPSSPKKTVRNRPGPPPPYSSPAPQAPPPAPVSVPAPAPQAPPPAPVSVPAPAPPPADTRMNPLLSPAGLRLAGMPASLAASDPRAPFWAPFDNKRSRAFLELEYLDPEPALEIQLKRAKKFAPILQSYREREEIPDEVEFFLWTTARLLKCLHEGLVNSKMESPGLLLDAYRAGRPVLAFRQKYNIDKGADIISPDFRLPHVLKAPARAKFVADSDVEADPGASVSVVESTLPQKRRRVEVVSPPRVVPAAADPRVIEISSRGEITDALYSIPEAGAPTPALMRIPHHYVTDALNPPLYNPEALPCTECAFNFITCPGIDRSTRSSSCIRCALRKEKCSFNWTPADLMKFFEHIRPYHNVAPHSMASFLQRLYQTTVDAEYTALLHARSLSAQRLAAQDVAVAIRNSDSAMVDAAFDSMFVDSSDGDRMRRIADAYFKNVLEQAAINDTVADHPTSSVIPPPDDALPGTRGTYAPLLSTRIVPAPSFGRVDSSLAPGTLPRLLANPDFQLSSSVDFSKVGSSSAPLSQDTAVIFASAPPDKPSFGPAEVAKASDKGKRPEFEEGSSTGGMHLRRSTRHQESDSDSS</sequence>
<proteinExistence type="predicted"/>
<feature type="region of interest" description="Disordered" evidence="1">
    <location>
        <begin position="537"/>
        <end position="588"/>
    </location>
</feature>
<organism evidence="2 3">
    <name type="scientific">Favolaschia claudopus</name>
    <dbReference type="NCBI Taxonomy" id="2862362"/>
    <lineage>
        <taxon>Eukaryota</taxon>
        <taxon>Fungi</taxon>
        <taxon>Dikarya</taxon>
        <taxon>Basidiomycota</taxon>
        <taxon>Agaricomycotina</taxon>
        <taxon>Agaricomycetes</taxon>
        <taxon>Agaricomycetidae</taxon>
        <taxon>Agaricales</taxon>
        <taxon>Marasmiineae</taxon>
        <taxon>Mycenaceae</taxon>
        <taxon>Favolaschia</taxon>
    </lineage>
</organism>
<comment type="caution">
    <text evidence="2">The sequence shown here is derived from an EMBL/GenBank/DDBJ whole genome shotgun (WGS) entry which is preliminary data.</text>
</comment>
<feature type="region of interest" description="Disordered" evidence="1">
    <location>
        <begin position="1"/>
        <end position="69"/>
    </location>
</feature>
<evidence type="ECO:0000313" key="2">
    <source>
        <dbReference type="EMBL" id="KAK7000295.1"/>
    </source>
</evidence>
<feature type="compositionally biased region" description="Basic and acidic residues" evidence="1">
    <location>
        <begin position="553"/>
        <end position="563"/>
    </location>
</feature>
<evidence type="ECO:0000313" key="3">
    <source>
        <dbReference type="Proteomes" id="UP001362999"/>
    </source>
</evidence>